<gene>
    <name evidence="1" type="ORF">B0A48_14818</name>
</gene>
<dbReference type="Proteomes" id="UP000192596">
    <property type="component" value="Unassembled WGS sequence"/>
</dbReference>
<evidence type="ECO:0000313" key="1">
    <source>
        <dbReference type="EMBL" id="OQN98958.1"/>
    </source>
</evidence>
<evidence type="ECO:0000313" key="2">
    <source>
        <dbReference type="Proteomes" id="UP000192596"/>
    </source>
</evidence>
<protein>
    <submittedName>
        <fullName evidence="1">Uncharacterized protein</fullName>
    </submittedName>
</protein>
<comment type="caution">
    <text evidence="1">The sequence shown here is derived from an EMBL/GenBank/DDBJ whole genome shotgun (WGS) entry which is preliminary data.</text>
</comment>
<accession>A0A1V8SIJ9</accession>
<reference evidence="2" key="1">
    <citation type="submission" date="2017-03" db="EMBL/GenBank/DDBJ databases">
        <title>Genomes of endolithic fungi from Antarctica.</title>
        <authorList>
            <person name="Coleine C."/>
            <person name="Masonjones S."/>
            <person name="Stajich J.E."/>
        </authorList>
    </citation>
    <scope>NUCLEOTIDE SEQUENCE [LARGE SCALE GENOMIC DNA]</scope>
    <source>
        <strain evidence="2">CCFEE 5527</strain>
    </source>
</reference>
<keyword evidence="2" id="KW-1185">Reference proteome</keyword>
<dbReference type="InParanoid" id="A0A1V8SIJ9"/>
<dbReference type="EMBL" id="NAJO01000042">
    <property type="protein sequence ID" value="OQN98958.1"/>
    <property type="molecule type" value="Genomic_DNA"/>
</dbReference>
<dbReference type="AlphaFoldDB" id="A0A1V8SIJ9"/>
<sequence length="169" mass="19867">MAQPDDISLDGTDSLQPASVLRLPPELRIINYDMLFTATLETEVLHRKTCFPLPPIRRTCRELRIDARETWQVRLSAAFKLSKQTPRWVRSREHRDQRYARMAVIGYIDKESNDVLRQLDVAAARREARISHLRLLNEMRGRLQPKQGYRSKAASLAWWKRFAKLQRAE</sequence>
<proteinExistence type="predicted"/>
<name>A0A1V8SIJ9_9PEZI</name>
<organism evidence="1 2">
    <name type="scientific">Cryoendolithus antarcticus</name>
    <dbReference type="NCBI Taxonomy" id="1507870"/>
    <lineage>
        <taxon>Eukaryota</taxon>
        <taxon>Fungi</taxon>
        <taxon>Dikarya</taxon>
        <taxon>Ascomycota</taxon>
        <taxon>Pezizomycotina</taxon>
        <taxon>Dothideomycetes</taxon>
        <taxon>Dothideomycetidae</taxon>
        <taxon>Cladosporiales</taxon>
        <taxon>Cladosporiaceae</taxon>
        <taxon>Cryoendolithus</taxon>
    </lineage>
</organism>